<dbReference type="InterPro" id="IPR020850">
    <property type="entry name" value="GED_dom"/>
</dbReference>
<dbReference type="Proteomes" id="UP001281003">
    <property type="component" value="Unassembled WGS sequence"/>
</dbReference>
<keyword evidence="3" id="KW-1185">Reference proteome</keyword>
<reference evidence="2" key="2">
    <citation type="submission" date="2023-07" db="EMBL/GenBank/DDBJ databases">
        <authorList>
            <consortium name="Lawrence Berkeley National Laboratory"/>
            <person name="Haridas S."/>
            <person name="Hensen N."/>
            <person name="Bonometti L."/>
            <person name="Westerberg I."/>
            <person name="Brannstrom I.O."/>
            <person name="Guillou S."/>
            <person name="Cros-Aarteil S."/>
            <person name="Calhoun S."/>
            <person name="Kuo A."/>
            <person name="Mondo S."/>
            <person name="Pangilinan J."/>
            <person name="Riley R."/>
            <person name="LaButti K."/>
            <person name="Andreopoulos B."/>
            <person name="Lipzen A."/>
            <person name="Chen C."/>
            <person name="Yanf M."/>
            <person name="Daum C."/>
            <person name="Ng V."/>
            <person name="Clum A."/>
            <person name="Steindorff A."/>
            <person name="Ohm R."/>
            <person name="Martin F."/>
            <person name="Silar P."/>
            <person name="Natvig D."/>
            <person name="Lalanne C."/>
            <person name="Gautier V."/>
            <person name="Ament-velasquez S.L."/>
            <person name="Kruys A."/>
            <person name="Hutchinson M.I."/>
            <person name="Powell A.J."/>
            <person name="Barry K."/>
            <person name="Miller A.N."/>
            <person name="Grigoriev I.V."/>
            <person name="Debuchy R."/>
            <person name="Gladieux P."/>
            <person name="Thoren M.H."/>
            <person name="Johannesson H."/>
        </authorList>
    </citation>
    <scope>NUCLEOTIDE SEQUENCE</scope>
    <source>
        <strain evidence="2">FGSC 1904</strain>
    </source>
</reference>
<feature type="domain" description="GED" evidence="1">
    <location>
        <begin position="343"/>
        <end position="437"/>
    </location>
</feature>
<proteinExistence type="predicted"/>
<dbReference type="PROSITE" id="PS51388">
    <property type="entry name" value="GED"/>
    <property type="match status" value="1"/>
</dbReference>
<sequence length="439" mass="49823">MESTTLADLGAALPSINSQETLQGQITKVKECLAACKKERQAMGKPRNTPEKQRRYLMKRVIGFQRLASAAVEGRYGANRLFIARPEYRLISQITNLTEHFRSGVRKRGHTYYFKNESDDGLFDATAGKIISNGQRLREWAASCEELSEILKLLGNGEEKEEVGALAKPEEGMMKYLATAISELPKQRKQLETQESLFTKIFHYQAKKWSLHANYLMKSTIITIHRFISQLLLHVFPNNAQEEVCTKVQDLIIPKVLRAYKRAWAQKDFLVKMELECHSLQTYNSPQFEAAITRIGRQNFRTTLIQNFDRKKFALGPDGAFNAAVVEAAAASNSAGAGIEEVVEDIHDLLCAYYTIATERLIDNICRQAVTYFLLEAEDGPVKLLSVEFIEKLGDEQLERVAGEDETTTAARLSHIAKTKYHKEVLKVLRQLEREWTEG</sequence>
<gene>
    <name evidence="2" type="ORF">B0T20DRAFT_469293</name>
</gene>
<dbReference type="AlphaFoldDB" id="A0AAE0PEF4"/>
<name>A0AAE0PEF4_SORBR</name>
<evidence type="ECO:0000259" key="1">
    <source>
        <dbReference type="PROSITE" id="PS51388"/>
    </source>
</evidence>
<reference evidence="2" key="1">
    <citation type="journal article" date="2023" name="Mol. Phylogenet. Evol.">
        <title>Genome-scale phylogeny and comparative genomics of the fungal order Sordariales.</title>
        <authorList>
            <person name="Hensen N."/>
            <person name="Bonometti L."/>
            <person name="Westerberg I."/>
            <person name="Brannstrom I.O."/>
            <person name="Guillou S."/>
            <person name="Cros-Aarteil S."/>
            <person name="Calhoun S."/>
            <person name="Haridas S."/>
            <person name="Kuo A."/>
            <person name="Mondo S."/>
            <person name="Pangilinan J."/>
            <person name="Riley R."/>
            <person name="LaButti K."/>
            <person name="Andreopoulos B."/>
            <person name="Lipzen A."/>
            <person name="Chen C."/>
            <person name="Yan M."/>
            <person name="Daum C."/>
            <person name="Ng V."/>
            <person name="Clum A."/>
            <person name="Steindorff A."/>
            <person name="Ohm R.A."/>
            <person name="Martin F."/>
            <person name="Silar P."/>
            <person name="Natvig D.O."/>
            <person name="Lalanne C."/>
            <person name="Gautier V."/>
            <person name="Ament-Velasquez S.L."/>
            <person name="Kruys A."/>
            <person name="Hutchinson M.I."/>
            <person name="Powell A.J."/>
            <person name="Barry K."/>
            <person name="Miller A.N."/>
            <person name="Grigoriev I.V."/>
            <person name="Debuchy R."/>
            <person name="Gladieux P."/>
            <person name="Hiltunen Thoren M."/>
            <person name="Johannesson H."/>
        </authorList>
    </citation>
    <scope>NUCLEOTIDE SEQUENCE</scope>
    <source>
        <strain evidence="2">FGSC 1904</strain>
    </source>
</reference>
<evidence type="ECO:0000313" key="3">
    <source>
        <dbReference type="Proteomes" id="UP001281003"/>
    </source>
</evidence>
<protein>
    <recommendedName>
        <fullName evidence="1">GED domain-containing protein</fullName>
    </recommendedName>
</protein>
<evidence type="ECO:0000313" key="2">
    <source>
        <dbReference type="EMBL" id="KAK3398297.1"/>
    </source>
</evidence>
<dbReference type="EMBL" id="JAUTDP010000006">
    <property type="protein sequence ID" value="KAK3398297.1"/>
    <property type="molecule type" value="Genomic_DNA"/>
</dbReference>
<comment type="caution">
    <text evidence="2">The sequence shown here is derived from an EMBL/GenBank/DDBJ whole genome shotgun (WGS) entry which is preliminary data.</text>
</comment>
<accession>A0AAE0PEF4</accession>
<organism evidence="2 3">
    <name type="scientific">Sordaria brevicollis</name>
    <dbReference type="NCBI Taxonomy" id="83679"/>
    <lineage>
        <taxon>Eukaryota</taxon>
        <taxon>Fungi</taxon>
        <taxon>Dikarya</taxon>
        <taxon>Ascomycota</taxon>
        <taxon>Pezizomycotina</taxon>
        <taxon>Sordariomycetes</taxon>
        <taxon>Sordariomycetidae</taxon>
        <taxon>Sordariales</taxon>
        <taxon>Sordariaceae</taxon>
        <taxon>Sordaria</taxon>
    </lineage>
</organism>